<dbReference type="Proteomes" id="UP000298030">
    <property type="component" value="Unassembled WGS sequence"/>
</dbReference>
<feature type="region of interest" description="Disordered" evidence="1">
    <location>
        <begin position="433"/>
        <end position="460"/>
    </location>
</feature>
<proteinExistence type="predicted"/>
<dbReference type="AlphaFoldDB" id="A0A4Y7T632"/>
<protein>
    <submittedName>
        <fullName evidence="2">Uncharacterized protein</fullName>
    </submittedName>
</protein>
<gene>
    <name evidence="2" type="ORF">FA13DRAFT_1711077</name>
</gene>
<accession>A0A4Y7T632</accession>
<sequence length="595" mass="65554">MTLFKDLWRAEELRQLASRDLTLAEGQSASVGTRRSDGVDHFTLAHNRNTLASDMKRVGAQATTRPQRKEEKAASGQKEGGRYEWKGDTQWGGVEGRKCGRWDEGRPRALGWGSRAFSGCLLTTPQLRKASKPRLPVPGTPHTCGQRGNHPACFGHLDDLAHHLWTTSLHSLGRNGDLGTIRVAWRRSGGIDILVHDLRSQSWGYSALNFEDLRFESSGRLSGPSPLPRTFRALQFVSRPRSGKAHFYDTCLDAMAESSLGVHDRSAGYWRWRTRTRIGPRAKQVRSGHPSCIEGAARRYQCSAYARPRGGVPHSKAGAERAALTHGWGKWVVKNKFSGNDNSVVGGGRMRVSPAEMCTAEVERVLVHGKTEVPWMESVSWADLGLFAAAWLVGVGLSCRTAKKGSGGYDARRWQRLGRRAWTRGLFSLTDFKNNGNKPDSKGGAGKKSSTATARSSVGGSSISVAPACWLRHAPRAFHPEISLLQRPRRTLTGDLTAAVAWASTEAGTPLAHWIEPPSTGPVMQKMDVIDLAHLFPPRVIQSLPRQWRDPYQWLVGVLNPGRLRRDVDFLGNLIELAPQVGASCLKPWVEFALP</sequence>
<name>A0A4Y7T632_COPMI</name>
<feature type="compositionally biased region" description="Polar residues" evidence="1">
    <location>
        <begin position="448"/>
        <end position="460"/>
    </location>
</feature>
<evidence type="ECO:0000313" key="3">
    <source>
        <dbReference type="Proteomes" id="UP000298030"/>
    </source>
</evidence>
<reference evidence="2 3" key="1">
    <citation type="journal article" date="2019" name="Nat. Ecol. Evol.">
        <title>Megaphylogeny resolves global patterns of mushroom evolution.</title>
        <authorList>
            <person name="Varga T."/>
            <person name="Krizsan K."/>
            <person name="Foldi C."/>
            <person name="Dima B."/>
            <person name="Sanchez-Garcia M."/>
            <person name="Sanchez-Ramirez S."/>
            <person name="Szollosi G.J."/>
            <person name="Szarkandi J.G."/>
            <person name="Papp V."/>
            <person name="Albert L."/>
            <person name="Andreopoulos W."/>
            <person name="Angelini C."/>
            <person name="Antonin V."/>
            <person name="Barry K.W."/>
            <person name="Bougher N.L."/>
            <person name="Buchanan P."/>
            <person name="Buyck B."/>
            <person name="Bense V."/>
            <person name="Catcheside P."/>
            <person name="Chovatia M."/>
            <person name="Cooper J."/>
            <person name="Damon W."/>
            <person name="Desjardin D."/>
            <person name="Finy P."/>
            <person name="Geml J."/>
            <person name="Haridas S."/>
            <person name="Hughes K."/>
            <person name="Justo A."/>
            <person name="Karasinski D."/>
            <person name="Kautmanova I."/>
            <person name="Kiss B."/>
            <person name="Kocsube S."/>
            <person name="Kotiranta H."/>
            <person name="LaButti K.M."/>
            <person name="Lechner B.E."/>
            <person name="Liimatainen K."/>
            <person name="Lipzen A."/>
            <person name="Lukacs Z."/>
            <person name="Mihaltcheva S."/>
            <person name="Morgado L.N."/>
            <person name="Niskanen T."/>
            <person name="Noordeloos M.E."/>
            <person name="Ohm R.A."/>
            <person name="Ortiz-Santana B."/>
            <person name="Ovrebo C."/>
            <person name="Racz N."/>
            <person name="Riley R."/>
            <person name="Savchenko A."/>
            <person name="Shiryaev A."/>
            <person name="Soop K."/>
            <person name="Spirin V."/>
            <person name="Szebenyi C."/>
            <person name="Tomsovsky M."/>
            <person name="Tulloss R.E."/>
            <person name="Uehling J."/>
            <person name="Grigoriev I.V."/>
            <person name="Vagvolgyi C."/>
            <person name="Papp T."/>
            <person name="Martin F.M."/>
            <person name="Miettinen O."/>
            <person name="Hibbett D.S."/>
            <person name="Nagy L.G."/>
        </authorList>
    </citation>
    <scope>NUCLEOTIDE SEQUENCE [LARGE SCALE GENOMIC DNA]</scope>
    <source>
        <strain evidence="2 3">FP101781</strain>
    </source>
</reference>
<feature type="compositionally biased region" description="Basic and acidic residues" evidence="1">
    <location>
        <begin position="67"/>
        <end position="87"/>
    </location>
</feature>
<comment type="caution">
    <text evidence="2">The sequence shown here is derived from an EMBL/GenBank/DDBJ whole genome shotgun (WGS) entry which is preliminary data.</text>
</comment>
<keyword evidence="3" id="KW-1185">Reference proteome</keyword>
<organism evidence="2 3">
    <name type="scientific">Coprinellus micaceus</name>
    <name type="common">Glistening ink-cap mushroom</name>
    <name type="synonym">Coprinus micaceus</name>
    <dbReference type="NCBI Taxonomy" id="71717"/>
    <lineage>
        <taxon>Eukaryota</taxon>
        <taxon>Fungi</taxon>
        <taxon>Dikarya</taxon>
        <taxon>Basidiomycota</taxon>
        <taxon>Agaricomycotina</taxon>
        <taxon>Agaricomycetes</taxon>
        <taxon>Agaricomycetidae</taxon>
        <taxon>Agaricales</taxon>
        <taxon>Agaricineae</taxon>
        <taxon>Psathyrellaceae</taxon>
        <taxon>Coprinellus</taxon>
    </lineage>
</organism>
<evidence type="ECO:0000313" key="2">
    <source>
        <dbReference type="EMBL" id="TEB29471.1"/>
    </source>
</evidence>
<dbReference type="EMBL" id="QPFP01000027">
    <property type="protein sequence ID" value="TEB29471.1"/>
    <property type="molecule type" value="Genomic_DNA"/>
</dbReference>
<evidence type="ECO:0000256" key="1">
    <source>
        <dbReference type="SAM" id="MobiDB-lite"/>
    </source>
</evidence>
<feature type="region of interest" description="Disordered" evidence="1">
    <location>
        <begin position="56"/>
        <end position="87"/>
    </location>
</feature>